<dbReference type="InterPro" id="IPR015946">
    <property type="entry name" value="KH_dom-like_a/b"/>
</dbReference>
<evidence type="ECO:0000313" key="1">
    <source>
        <dbReference type="EMBL" id="NEY70449.1"/>
    </source>
</evidence>
<dbReference type="SUPFAM" id="SSF82784">
    <property type="entry name" value="OsmC-like"/>
    <property type="match status" value="1"/>
</dbReference>
<comment type="caution">
    <text evidence="1">The sequence shown here is derived from an EMBL/GenBank/DDBJ whole genome shotgun (WGS) entry which is preliminary data.</text>
</comment>
<evidence type="ECO:0008006" key="3">
    <source>
        <dbReference type="Google" id="ProtNLM"/>
    </source>
</evidence>
<accession>A0A6M0Q3W0</accession>
<name>A0A6M0Q3W0_9BACI</name>
<dbReference type="AlphaFoldDB" id="A0A6M0Q3W0"/>
<evidence type="ECO:0000313" key="2">
    <source>
        <dbReference type="Proteomes" id="UP000481043"/>
    </source>
</evidence>
<proteinExistence type="predicted"/>
<dbReference type="EMBL" id="JAAIWM010000001">
    <property type="protein sequence ID" value="NEY70449.1"/>
    <property type="molecule type" value="Genomic_DNA"/>
</dbReference>
<dbReference type="InterPro" id="IPR036102">
    <property type="entry name" value="OsmC/Ohrsf"/>
</dbReference>
<dbReference type="Gene3D" id="3.30.300.20">
    <property type="match status" value="1"/>
</dbReference>
<organism evidence="1 2">
    <name type="scientific">Bacillus mesophilus</name>
    <dbReference type="NCBI Taxonomy" id="1808955"/>
    <lineage>
        <taxon>Bacteria</taxon>
        <taxon>Bacillati</taxon>
        <taxon>Bacillota</taxon>
        <taxon>Bacilli</taxon>
        <taxon>Bacillales</taxon>
        <taxon>Bacillaceae</taxon>
        <taxon>Bacillus</taxon>
    </lineage>
</organism>
<gene>
    <name evidence="1" type="ORF">G4D63_01725</name>
</gene>
<keyword evidence="2" id="KW-1185">Reference proteome</keyword>
<dbReference type="RefSeq" id="WP_163177065.1">
    <property type="nucleotide sequence ID" value="NZ_JAAIWM010000001.1"/>
</dbReference>
<dbReference type="Proteomes" id="UP000481043">
    <property type="component" value="Unassembled WGS sequence"/>
</dbReference>
<reference evidence="1 2" key="1">
    <citation type="submission" date="2020-02" db="EMBL/GenBank/DDBJ databases">
        <title>Bacillus aquiflavi sp. nov., isolated from yellow water of strong flavor Chinese baijiu in Yibin region of China.</title>
        <authorList>
            <person name="Xie J."/>
        </authorList>
    </citation>
    <scope>NUCLEOTIDE SEQUENCE [LARGE SCALE GENOMIC DNA]</scope>
    <source>
        <strain evidence="1 2">SA4</strain>
    </source>
</reference>
<protein>
    <recommendedName>
        <fullName evidence="3">OsmC family protein</fullName>
    </recommendedName>
</protein>
<sequence>MVTYSINSKASGISTEIYNQVQPKVGGEDKGPTPLHAILGTVAACKSITAFAAAKSMGLHVEEIITLKQKVEERCPIYNQFKAANVKMIQNWEII</sequence>